<protein>
    <submittedName>
        <fullName evidence="2">Putative transposase</fullName>
    </submittedName>
</protein>
<sequence>MGTYVVAIGLVVRHGERTWRFEREVNDAAKTLVFVDQVTGAPRTMTLATLQRDVLAKRLVVVTGESPTLASPTARPVSLVTTLEDIAPKHRAEISRRRAYITYLHRQGLTRGQRRQIAAAIRKLQGKVPMQADVQDGKPDNSVPSTSTVMEWMRRWDLSGGSVAALMNRAANRRSSRRVHPSVLSTGREFIRTHYCQQTRPPLAETKLFVDRKLEALAAAQQIPQAAAQISMSTLQRLAKEIDPFALDLARYGPSYANNEWRYSLEGINAARVMQRYEIDHTIVDVVVISDANGMPLGRPTITVVVDSHSGYVCGFFISFWGTGLASTLSALKVAISPKGDLTEGQGLSNPWLAYGIPMMFVVDNGLEFHSPQFHSVAMHLNADLLFCAVRRPWLKPFVERTLGSYLRYLPAAGRVEKPKTNYLPLKPDKTAVVTFGALCTGLLKAFVDILPIEINQRSLSLPFDKFGDGMAKLLPPALPTSTEELDIIVAASKSLTVTGEGVVSDYLRYNSLELKDLWRATRSTFKTVVKFNPEDLSYVHVQDPRTKGWLRVPSCLPEYTDDLSLVQHRAIRERIKGELDRRKIPELLVASKLELLDMWSAQAVSGKRLKQAQLRALGGLTSAHVYRPPGRETPSATPPKTRMISVSEMEVPAFQIPAFDTLSFNGGRHV</sequence>
<dbReference type="RefSeq" id="WP_133700401.1">
    <property type="nucleotide sequence ID" value="NZ_SNXS01000002.1"/>
</dbReference>
<dbReference type="GO" id="GO:0003676">
    <property type="term" value="F:nucleic acid binding"/>
    <property type="evidence" value="ECO:0007669"/>
    <property type="project" value="InterPro"/>
</dbReference>
<dbReference type="InterPro" id="IPR001584">
    <property type="entry name" value="Integrase_cat-core"/>
</dbReference>
<accession>A0A4R6QQZ7</accession>
<organism evidence="2 3">
    <name type="scientific">Roseateles toxinivorans</name>
    <dbReference type="NCBI Taxonomy" id="270368"/>
    <lineage>
        <taxon>Bacteria</taxon>
        <taxon>Pseudomonadati</taxon>
        <taxon>Pseudomonadota</taxon>
        <taxon>Betaproteobacteria</taxon>
        <taxon>Burkholderiales</taxon>
        <taxon>Sphaerotilaceae</taxon>
        <taxon>Roseateles</taxon>
    </lineage>
</organism>
<dbReference type="EMBL" id="SNXS01000002">
    <property type="protein sequence ID" value="TDP72982.1"/>
    <property type="molecule type" value="Genomic_DNA"/>
</dbReference>
<dbReference type="OrthoDB" id="5439087at2"/>
<dbReference type="GO" id="GO:0015074">
    <property type="term" value="P:DNA integration"/>
    <property type="evidence" value="ECO:0007669"/>
    <property type="project" value="InterPro"/>
</dbReference>
<keyword evidence="3" id="KW-1185">Reference proteome</keyword>
<name>A0A4R6QQZ7_9BURK</name>
<dbReference type="AlphaFoldDB" id="A0A4R6QQZ7"/>
<dbReference type="InterPro" id="IPR036397">
    <property type="entry name" value="RNaseH_sf"/>
</dbReference>
<evidence type="ECO:0000259" key="1">
    <source>
        <dbReference type="PROSITE" id="PS50994"/>
    </source>
</evidence>
<dbReference type="Gene3D" id="3.30.420.10">
    <property type="entry name" value="Ribonuclease H-like superfamily/Ribonuclease H"/>
    <property type="match status" value="1"/>
</dbReference>
<evidence type="ECO:0000313" key="2">
    <source>
        <dbReference type="EMBL" id="TDP72982.1"/>
    </source>
</evidence>
<gene>
    <name evidence="2" type="ORF">DES47_102728</name>
</gene>
<comment type="caution">
    <text evidence="2">The sequence shown here is derived from an EMBL/GenBank/DDBJ whole genome shotgun (WGS) entry which is preliminary data.</text>
</comment>
<evidence type="ECO:0000313" key="3">
    <source>
        <dbReference type="Proteomes" id="UP000295361"/>
    </source>
</evidence>
<dbReference type="Proteomes" id="UP000295361">
    <property type="component" value="Unassembled WGS sequence"/>
</dbReference>
<dbReference type="InterPro" id="IPR012337">
    <property type="entry name" value="RNaseH-like_sf"/>
</dbReference>
<reference evidence="2 3" key="1">
    <citation type="submission" date="2019-03" db="EMBL/GenBank/DDBJ databases">
        <title>Genomic Encyclopedia of Type Strains, Phase IV (KMG-IV): sequencing the most valuable type-strain genomes for metagenomic binning, comparative biology and taxonomic classification.</title>
        <authorList>
            <person name="Goeker M."/>
        </authorList>
    </citation>
    <scope>NUCLEOTIDE SEQUENCE [LARGE SCALE GENOMIC DNA]</scope>
    <source>
        <strain evidence="2 3">DSM 16998</strain>
    </source>
</reference>
<dbReference type="SUPFAM" id="SSF53098">
    <property type="entry name" value="Ribonuclease H-like"/>
    <property type="match status" value="1"/>
</dbReference>
<dbReference type="InParanoid" id="A0A4R6QQZ7"/>
<dbReference type="PROSITE" id="PS50994">
    <property type="entry name" value="INTEGRASE"/>
    <property type="match status" value="1"/>
</dbReference>
<feature type="domain" description="Integrase catalytic" evidence="1">
    <location>
        <begin position="268"/>
        <end position="460"/>
    </location>
</feature>
<proteinExistence type="predicted"/>